<name>A0A7V3ZX01_UNCW3</name>
<dbReference type="PANTHER" id="PTHR40072:SF1">
    <property type="entry name" value="MOLYBDOPTERIN-GUANINE DINUCLEOTIDE BIOSYNTHESIS ADAPTER PROTEIN"/>
    <property type="match status" value="1"/>
</dbReference>
<organism evidence="6">
    <name type="scientific">candidate division WOR-3 bacterium</name>
    <dbReference type="NCBI Taxonomy" id="2052148"/>
    <lineage>
        <taxon>Bacteria</taxon>
        <taxon>Bacteria division WOR-3</taxon>
    </lineage>
</organism>
<dbReference type="NCBIfam" id="TIGR00176">
    <property type="entry name" value="mobB"/>
    <property type="match status" value="1"/>
</dbReference>
<dbReference type="InterPro" id="IPR027417">
    <property type="entry name" value="P-loop_NTPase"/>
</dbReference>
<dbReference type="GO" id="GO:0051539">
    <property type="term" value="F:4 iron, 4 sulfur cluster binding"/>
    <property type="evidence" value="ECO:0007669"/>
    <property type="project" value="UniProtKB-KW"/>
</dbReference>
<evidence type="ECO:0000313" key="6">
    <source>
        <dbReference type="EMBL" id="HGL17119.1"/>
    </source>
</evidence>
<keyword evidence="2" id="KW-0479">Metal-binding</keyword>
<evidence type="ECO:0000256" key="4">
    <source>
        <dbReference type="ARBA" id="ARBA00023014"/>
    </source>
</evidence>
<dbReference type="PANTHER" id="PTHR40072">
    <property type="entry name" value="MOLYBDOPTERIN-GUANINE DINUCLEOTIDE BIOSYNTHESIS ADAPTER PROTEIN-RELATED"/>
    <property type="match status" value="1"/>
</dbReference>
<dbReference type="GO" id="GO:0005525">
    <property type="term" value="F:GTP binding"/>
    <property type="evidence" value="ECO:0007669"/>
    <property type="project" value="InterPro"/>
</dbReference>
<dbReference type="GO" id="GO:0006777">
    <property type="term" value="P:Mo-molybdopterin cofactor biosynthetic process"/>
    <property type="evidence" value="ECO:0007669"/>
    <property type="project" value="InterPro"/>
</dbReference>
<dbReference type="GO" id="GO:0046872">
    <property type="term" value="F:metal ion binding"/>
    <property type="evidence" value="ECO:0007669"/>
    <property type="project" value="UniProtKB-KW"/>
</dbReference>
<dbReference type="SUPFAM" id="SSF52540">
    <property type="entry name" value="P-loop containing nucleoside triphosphate hydrolases"/>
    <property type="match status" value="1"/>
</dbReference>
<dbReference type="Gene3D" id="3.40.50.300">
    <property type="entry name" value="P-loop containing nucleotide triphosphate hydrolases"/>
    <property type="match status" value="1"/>
</dbReference>
<evidence type="ECO:0000256" key="1">
    <source>
        <dbReference type="ARBA" id="ARBA00022485"/>
    </source>
</evidence>
<proteinExistence type="predicted"/>
<feature type="domain" description="4Fe-4S" evidence="5">
    <location>
        <begin position="149"/>
        <end position="209"/>
    </location>
</feature>
<keyword evidence="3" id="KW-0408">Iron</keyword>
<dbReference type="Gene3D" id="1.10.15.40">
    <property type="entry name" value="Electron transport complex subunit B, putative Fe-S cluster"/>
    <property type="match status" value="1"/>
</dbReference>
<keyword evidence="4" id="KW-0411">Iron-sulfur</keyword>
<dbReference type="AlphaFoldDB" id="A0A7V3ZX01"/>
<dbReference type="InterPro" id="IPR004435">
    <property type="entry name" value="MobB_dom"/>
</dbReference>
<accession>A0A7V3ZX01</accession>
<keyword evidence="1" id="KW-0004">4Fe-4S</keyword>
<protein>
    <submittedName>
        <fullName evidence="6">Molybdopterin-guanine dinucleotide biosynthesis protein B</fullName>
    </submittedName>
</protein>
<dbReference type="Pfam" id="PF03205">
    <property type="entry name" value="MobB"/>
    <property type="match status" value="1"/>
</dbReference>
<dbReference type="EMBL" id="DTDJ01000019">
    <property type="protein sequence ID" value="HGL17119.1"/>
    <property type="molecule type" value="Genomic_DNA"/>
</dbReference>
<evidence type="ECO:0000256" key="3">
    <source>
        <dbReference type="ARBA" id="ARBA00023004"/>
    </source>
</evidence>
<dbReference type="PROSITE" id="PS51656">
    <property type="entry name" value="4FE4S"/>
    <property type="match status" value="1"/>
</dbReference>
<dbReference type="Pfam" id="PF04060">
    <property type="entry name" value="FeS"/>
    <property type="match status" value="1"/>
</dbReference>
<gene>
    <name evidence="6" type="primary">mobB</name>
    <name evidence="6" type="ORF">ENU66_02115</name>
</gene>
<sequence length="243" mass="27704">MKVIEIIGFSDSGKTILIESLIKRLSERSMKVGAIKKSFHHDVEYDKEGKDTYRMEKAGAFITGGFSKNRAFLSFNWPQNPFDFLKNFWNMDIVLIEGEMGLKVPKILCVKEDEKKIQEDPLIFAYFTLTKNLNIGKTKRVYTPENLEELTDYVISTIPNMLPQLDCGKCGFDCKTLTARILRGESKEIECKVLHGTKCTVTIDGARIELMPFLDTMLENIVKGFLAPLKGYRKGKIKIEISD</sequence>
<evidence type="ECO:0000256" key="2">
    <source>
        <dbReference type="ARBA" id="ARBA00022723"/>
    </source>
</evidence>
<reference evidence="6" key="1">
    <citation type="journal article" date="2020" name="mSystems">
        <title>Genome- and Community-Level Interaction Insights into Carbon Utilization and Element Cycling Functions of Hydrothermarchaeota in Hydrothermal Sediment.</title>
        <authorList>
            <person name="Zhou Z."/>
            <person name="Liu Y."/>
            <person name="Xu W."/>
            <person name="Pan J."/>
            <person name="Luo Z.H."/>
            <person name="Li M."/>
        </authorList>
    </citation>
    <scope>NUCLEOTIDE SEQUENCE [LARGE SCALE GENOMIC DNA]</scope>
    <source>
        <strain evidence="6">SpSt-69</strain>
    </source>
</reference>
<evidence type="ECO:0000259" key="5">
    <source>
        <dbReference type="PROSITE" id="PS51656"/>
    </source>
</evidence>
<dbReference type="InterPro" id="IPR052539">
    <property type="entry name" value="MGD_biosynthesis_adapter"/>
</dbReference>
<dbReference type="InterPro" id="IPR007202">
    <property type="entry name" value="4Fe-4S_dom"/>
</dbReference>
<comment type="caution">
    <text evidence="6">The sequence shown here is derived from an EMBL/GenBank/DDBJ whole genome shotgun (WGS) entry which is preliminary data.</text>
</comment>